<protein>
    <submittedName>
        <fullName evidence="1">Uncharacterized protein</fullName>
    </submittedName>
</protein>
<reference evidence="2" key="1">
    <citation type="submission" date="2018-11" db="EMBL/GenBank/DDBJ databases">
        <authorList>
            <consortium name="Genoscope - CEA"/>
            <person name="William W."/>
        </authorList>
    </citation>
    <scope>NUCLEOTIDE SEQUENCE</scope>
</reference>
<evidence type="ECO:0000313" key="2">
    <source>
        <dbReference type="EMBL" id="VDD10584.1"/>
    </source>
</evidence>
<dbReference type="AlphaFoldDB" id="A0A3P6CC18"/>
<accession>A0A3P6CC18</accession>
<dbReference type="Gramene" id="A04p03420.2_BraZ1">
    <property type="protein sequence ID" value="A04p03420.2_BraZ1.CDS"/>
    <property type="gene ID" value="A04g03420.2_BraZ1"/>
</dbReference>
<dbReference type="EMBL" id="LS974620">
    <property type="protein sequence ID" value="CAG7905441.1"/>
    <property type="molecule type" value="Genomic_DNA"/>
</dbReference>
<name>A0A3P6CC18_BRACM</name>
<sequence length="45" mass="5425">MLYNFCGNETIERDIDGEDRENSQVLRKVVETKNSRRKTYIIMKM</sequence>
<dbReference type="Proteomes" id="UP000694005">
    <property type="component" value="Chromosome A04"/>
</dbReference>
<proteinExistence type="predicted"/>
<gene>
    <name evidence="2" type="ORF">BRAA04T16035Z</name>
    <name evidence="1" type="ORF">BRAPAZ1V2_A04P03420.2</name>
</gene>
<organism evidence="2">
    <name type="scientific">Brassica campestris</name>
    <name type="common">Field mustard</name>
    <dbReference type="NCBI Taxonomy" id="3711"/>
    <lineage>
        <taxon>Eukaryota</taxon>
        <taxon>Viridiplantae</taxon>
        <taxon>Streptophyta</taxon>
        <taxon>Embryophyta</taxon>
        <taxon>Tracheophyta</taxon>
        <taxon>Spermatophyta</taxon>
        <taxon>Magnoliopsida</taxon>
        <taxon>eudicotyledons</taxon>
        <taxon>Gunneridae</taxon>
        <taxon>Pentapetalae</taxon>
        <taxon>rosids</taxon>
        <taxon>malvids</taxon>
        <taxon>Brassicales</taxon>
        <taxon>Brassicaceae</taxon>
        <taxon>Brassiceae</taxon>
        <taxon>Brassica</taxon>
    </lineage>
</organism>
<evidence type="ECO:0000313" key="1">
    <source>
        <dbReference type="EMBL" id="CAG7905441.1"/>
    </source>
</evidence>
<dbReference type="EMBL" id="LR031576">
    <property type="protein sequence ID" value="VDD10584.1"/>
    <property type="molecule type" value="Genomic_DNA"/>
</dbReference>